<dbReference type="PANTHER" id="PTHR40050">
    <property type="entry name" value="INNER SPORE COAT PROTEIN H"/>
    <property type="match status" value="1"/>
</dbReference>
<name>A0A517P0I4_9BACT</name>
<dbReference type="Pfam" id="PF08757">
    <property type="entry name" value="CotH"/>
    <property type="match status" value="1"/>
</dbReference>
<sequence length="564" mass="62679">MAIREFRDTLFLLSPHACGDFVILRELTETDMIKTQTWQKAVLRHAVSRREWFTTCVLFLLLAGPISNSFGQETVPSSPESGFWKSVYSDNHVLDIRITLSADNWKTMQPEQAERGRGREGRGARGQDERGGRGGGPPNRRPGPPDGPRRGGPPTGDRPQGEPPGGGPPQGRGGPPQGGGPGGGTEFTYVKAQIEVDGETYADVGLRFKGNSSYRSSANSLKRPMKIHMNKYNKKQSLHGRDKLNLSNAMLDSAFMKEKLAYGLYESAGLAAPEVGWANVTLTVDGKTEPLGIYVLIEQVDKQFMKNHFGKDSKDSLLMKPEVNAWEYLGDNAEDYAGYDIKYGEKNARQFSQLGELLKLINDGSDSEFESEIGKRFDLPQLAGYLAATSLLSSLDSYVSAPHNYYLMLDKADGKMRLLPWDVNESFAAHTRGASVEQLVDWDIDRPWIADRRLLERLFKTEDFPTMYRTALSELTKEFTAEKLFPQIEEYRKAIAPHVGKYKAGAGTTGLEAGINGDQQGINRSVDRQVLAIKPFIQRRHKSVAAQLADEREGQTISQGRGRR</sequence>
<evidence type="ECO:0000256" key="1">
    <source>
        <dbReference type="SAM" id="MobiDB-lite"/>
    </source>
</evidence>
<feature type="compositionally biased region" description="Gly residues" evidence="1">
    <location>
        <begin position="168"/>
        <end position="185"/>
    </location>
</feature>
<keyword evidence="2" id="KW-0167">Capsid protein</keyword>
<dbReference type="Proteomes" id="UP000319817">
    <property type="component" value="Chromosome"/>
</dbReference>
<evidence type="ECO:0000313" key="2">
    <source>
        <dbReference type="EMBL" id="QDT12874.1"/>
    </source>
</evidence>
<organism evidence="2 3">
    <name type="scientific">Stieleria marina</name>
    <dbReference type="NCBI Taxonomy" id="1930275"/>
    <lineage>
        <taxon>Bacteria</taxon>
        <taxon>Pseudomonadati</taxon>
        <taxon>Planctomycetota</taxon>
        <taxon>Planctomycetia</taxon>
        <taxon>Pirellulales</taxon>
        <taxon>Pirellulaceae</taxon>
        <taxon>Stieleria</taxon>
    </lineage>
</organism>
<dbReference type="EMBL" id="CP036526">
    <property type="protein sequence ID" value="QDT12874.1"/>
    <property type="molecule type" value="Genomic_DNA"/>
</dbReference>
<keyword evidence="2" id="KW-0946">Virion</keyword>
<evidence type="ECO:0000313" key="3">
    <source>
        <dbReference type="Proteomes" id="UP000319817"/>
    </source>
</evidence>
<protein>
    <submittedName>
        <fullName evidence="2">Inner spore coat protein H</fullName>
    </submittedName>
</protein>
<feature type="region of interest" description="Disordered" evidence="1">
    <location>
        <begin position="105"/>
        <end position="186"/>
    </location>
</feature>
<feature type="region of interest" description="Disordered" evidence="1">
    <location>
        <begin position="544"/>
        <end position="564"/>
    </location>
</feature>
<feature type="compositionally biased region" description="Basic and acidic residues" evidence="1">
    <location>
        <begin position="112"/>
        <end position="132"/>
    </location>
</feature>
<accession>A0A517P0I4</accession>
<feature type="compositionally biased region" description="Polar residues" evidence="1">
    <location>
        <begin position="555"/>
        <end position="564"/>
    </location>
</feature>
<keyword evidence="3" id="KW-1185">Reference proteome</keyword>
<dbReference type="AlphaFoldDB" id="A0A517P0I4"/>
<gene>
    <name evidence="2" type="primary">cotH_4</name>
    <name evidence="2" type="ORF">K239x_48870</name>
</gene>
<dbReference type="InterPro" id="IPR014867">
    <property type="entry name" value="Spore_coat_CotH_CotH2/3/7"/>
</dbReference>
<dbReference type="PANTHER" id="PTHR40050:SF1">
    <property type="entry name" value="INNER SPORE COAT PROTEIN H"/>
    <property type="match status" value="1"/>
</dbReference>
<proteinExistence type="predicted"/>
<reference evidence="2 3" key="1">
    <citation type="submission" date="2019-02" db="EMBL/GenBank/DDBJ databases">
        <title>Deep-cultivation of Planctomycetes and their phenomic and genomic characterization uncovers novel biology.</title>
        <authorList>
            <person name="Wiegand S."/>
            <person name="Jogler M."/>
            <person name="Boedeker C."/>
            <person name="Pinto D."/>
            <person name="Vollmers J."/>
            <person name="Rivas-Marin E."/>
            <person name="Kohn T."/>
            <person name="Peeters S.H."/>
            <person name="Heuer A."/>
            <person name="Rast P."/>
            <person name="Oberbeckmann S."/>
            <person name="Bunk B."/>
            <person name="Jeske O."/>
            <person name="Meyerdierks A."/>
            <person name="Storesund J.E."/>
            <person name="Kallscheuer N."/>
            <person name="Luecker S."/>
            <person name="Lage O.M."/>
            <person name="Pohl T."/>
            <person name="Merkel B.J."/>
            <person name="Hornburger P."/>
            <person name="Mueller R.-W."/>
            <person name="Bruemmer F."/>
            <person name="Labrenz M."/>
            <person name="Spormann A.M."/>
            <person name="Op den Camp H."/>
            <person name="Overmann J."/>
            <person name="Amann R."/>
            <person name="Jetten M.S.M."/>
            <person name="Mascher T."/>
            <person name="Medema M.H."/>
            <person name="Devos D.P."/>
            <person name="Kaster A.-K."/>
            <person name="Ovreas L."/>
            <person name="Rohde M."/>
            <person name="Galperin M.Y."/>
            <person name="Jogler C."/>
        </authorList>
    </citation>
    <scope>NUCLEOTIDE SEQUENCE [LARGE SCALE GENOMIC DNA]</scope>
    <source>
        <strain evidence="2 3">K23_9</strain>
    </source>
</reference>